<evidence type="ECO:0000313" key="4">
    <source>
        <dbReference type="Proteomes" id="UP000823990"/>
    </source>
</evidence>
<dbReference type="Gene3D" id="2.60.40.4270">
    <property type="entry name" value="Listeria-Bacteroides repeat domain"/>
    <property type="match status" value="3"/>
</dbReference>
<comment type="caution">
    <text evidence="3">The sequence shown here is derived from an EMBL/GenBank/DDBJ whole genome shotgun (WGS) entry which is preliminary data.</text>
</comment>
<organism evidence="3 4">
    <name type="scientific">Candidatus Protoclostridium stercorigallinarum</name>
    <dbReference type="NCBI Taxonomy" id="2838741"/>
    <lineage>
        <taxon>Bacteria</taxon>
        <taxon>Bacillati</taxon>
        <taxon>Bacillota</taxon>
        <taxon>Clostridia</taxon>
        <taxon>Candidatus Protoclostridium</taxon>
    </lineage>
</organism>
<dbReference type="InterPro" id="IPR042229">
    <property type="entry name" value="Listeria/Bacterioides_rpt_sf"/>
</dbReference>
<protein>
    <submittedName>
        <fullName evidence="3">InlB B-repeat-containing protein</fullName>
    </submittedName>
</protein>
<reference evidence="3" key="1">
    <citation type="journal article" date="2021" name="PeerJ">
        <title>Extensive microbial diversity within the chicken gut microbiome revealed by metagenomics and culture.</title>
        <authorList>
            <person name="Gilroy R."/>
            <person name="Ravi A."/>
            <person name="Getino M."/>
            <person name="Pursley I."/>
            <person name="Horton D.L."/>
            <person name="Alikhan N.F."/>
            <person name="Baker D."/>
            <person name="Gharbi K."/>
            <person name="Hall N."/>
            <person name="Watson M."/>
            <person name="Adriaenssens E.M."/>
            <person name="Foster-Nyarko E."/>
            <person name="Jarju S."/>
            <person name="Secka A."/>
            <person name="Antonio M."/>
            <person name="Oren A."/>
            <person name="Chaudhuri R.R."/>
            <person name="La Ragione R."/>
            <person name="Hildebrand F."/>
            <person name="Pallen M.J."/>
        </authorList>
    </citation>
    <scope>NUCLEOTIDE SEQUENCE</scope>
    <source>
        <strain evidence="3">12435</strain>
    </source>
</reference>
<dbReference type="EMBL" id="DXHS01000037">
    <property type="protein sequence ID" value="HIW02121.1"/>
    <property type="molecule type" value="Genomic_DNA"/>
</dbReference>
<evidence type="ECO:0000313" key="3">
    <source>
        <dbReference type="EMBL" id="HIW02121.1"/>
    </source>
</evidence>
<dbReference type="AlphaFoldDB" id="A0A9D1TS35"/>
<dbReference type="GO" id="GO:0030313">
    <property type="term" value="C:cell envelope"/>
    <property type="evidence" value="ECO:0007669"/>
    <property type="project" value="UniProtKB-SubCell"/>
</dbReference>
<proteinExistence type="predicted"/>
<name>A0A9D1TS35_9FIRM</name>
<feature type="chain" id="PRO_5038777912" evidence="2">
    <location>
        <begin position="28"/>
        <end position="430"/>
    </location>
</feature>
<dbReference type="PROSITE" id="PS51257">
    <property type="entry name" value="PROKAR_LIPOPROTEIN"/>
    <property type="match status" value="1"/>
</dbReference>
<feature type="signal peptide" evidence="2">
    <location>
        <begin position="1"/>
        <end position="27"/>
    </location>
</feature>
<evidence type="ECO:0000256" key="1">
    <source>
        <dbReference type="ARBA" id="ARBA00004196"/>
    </source>
</evidence>
<keyword evidence="2" id="KW-0732">Signal</keyword>
<reference evidence="3" key="2">
    <citation type="submission" date="2021-04" db="EMBL/GenBank/DDBJ databases">
        <authorList>
            <person name="Gilroy R."/>
        </authorList>
    </citation>
    <scope>NUCLEOTIDE SEQUENCE</scope>
    <source>
        <strain evidence="3">12435</strain>
    </source>
</reference>
<evidence type="ECO:0000256" key="2">
    <source>
        <dbReference type="SAM" id="SignalP"/>
    </source>
</evidence>
<gene>
    <name evidence="3" type="ORF">H9892_02150</name>
</gene>
<dbReference type="NCBIfam" id="TIGR02543">
    <property type="entry name" value="List_Bact_rpt"/>
    <property type="match status" value="2"/>
</dbReference>
<comment type="subcellular location">
    <subcellularLocation>
        <location evidence="1">Cell envelope</location>
    </subcellularLocation>
</comment>
<dbReference type="Proteomes" id="UP000823990">
    <property type="component" value="Unassembled WGS sequence"/>
</dbReference>
<dbReference type="InterPro" id="IPR013378">
    <property type="entry name" value="InlB-like_B-rpt"/>
</dbReference>
<accession>A0A9D1TS35</accession>
<sequence length="430" mass="47353">MKKSIVKKIVTAAILAAIVLSMMLVSACGSKGNTVKVTYDYNYAGAPEAEVAEIVKGDVAEEKTPTRDRYKFDGWFTSADCEEEFDFEVAIEEDVTLYAGWTQTVALVTFDLGEGGEPVESRVDIGGTVAQPVNPTYDGHIFAGWYADEKLTEEFDFTKAVNGDTTVYAKWEEVTGDIVTITYMWNYGGAPNNGVANTAQVISGRKPTYYSATRDGWYLEGWYTDAECKNEFDFDERLNENVTLYARWLEGEKFEAEYVDITGLNGSGYSGGGQLIQKDNYEMNASNGYYLGDLFVPNLTITFNIESDAAVGDAVLVLSLTADYADMTLTDEMFTIKVNGTALSFSDIKLASKPYGSATKQPFVEVTITKDLQLIDGWNKIELIVSNNINPNEGSGTMKATAPYIDYMTIYSSSALSWDPVEENIDKALS</sequence>
<dbReference type="Pfam" id="PF09479">
    <property type="entry name" value="Flg_new"/>
    <property type="match status" value="3"/>
</dbReference>